<dbReference type="RefSeq" id="WP_073993947.1">
    <property type="nucleotide sequence ID" value="NZ_FQYT01000016.1"/>
</dbReference>
<protein>
    <submittedName>
        <fullName evidence="1">Abortive infection bacteriophage resistance protein</fullName>
    </submittedName>
</protein>
<dbReference type="Pfam" id="PF07751">
    <property type="entry name" value="Abi_2"/>
    <property type="match status" value="1"/>
</dbReference>
<name>A0A1M6HZJ6_9FIRM</name>
<evidence type="ECO:0000313" key="2">
    <source>
        <dbReference type="Proteomes" id="UP000184342"/>
    </source>
</evidence>
<dbReference type="EMBL" id="FQYT01000016">
    <property type="protein sequence ID" value="SHJ27504.1"/>
    <property type="molecule type" value="Genomic_DNA"/>
</dbReference>
<organism evidence="1 2">
    <name type="scientific">Parasporobacterium paucivorans DSM 15970</name>
    <dbReference type="NCBI Taxonomy" id="1122934"/>
    <lineage>
        <taxon>Bacteria</taxon>
        <taxon>Bacillati</taxon>
        <taxon>Bacillota</taxon>
        <taxon>Clostridia</taxon>
        <taxon>Lachnospirales</taxon>
        <taxon>Lachnospiraceae</taxon>
        <taxon>Parasporobacterium</taxon>
    </lineage>
</organism>
<dbReference type="AlphaFoldDB" id="A0A1M6HZJ6"/>
<keyword evidence="2" id="KW-1185">Reference proteome</keyword>
<dbReference type="STRING" id="1122934.SAMN02745691_01656"/>
<dbReference type="InterPro" id="IPR011664">
    <property type="entry name" value="Abi_system_AbiD/AbiF-like"/>
</dbReference>
<sequence length="318" mass="38018">MQQEKSVYKPMLGVEGQVQHLKDKGITFQLVNEEEAKEYLRNNNYYFKLTSYRKNYEKYEDGDNEGKYISLDFGYLKDLAIIDMDLRYMLAQLSFDIEHYTKIELLRLAEDLGEDGYAICEDFINSQTEDQRNRLMNEINRNENSVYCGDLFSRYPENFPLWVFLELIPFGRLVSFYGFCASRFQDKKMKNKYFMLKTCKDIRNAAAHSSCIINDLKADTAQYDTSYEVLHKLARIKSVSKNVREKKMSNARVQQIVTLLYVYEKIVTSKGVQEKAVERLRKFEERMMRNIEYYQDNDMIRTNFEFMKWVIDNWYLNV</sequence>
<proteinExistence type="predicted"/>
<dbReference type="Proteomes" id="UP000184342">
    <property type="component" value="Unassembled WGS sequence"/>
</dbReference>
<accession>A0A1M6HZJ6</accession>
<reference evidence="1 2" key="1">
    <citation type="submission" date="2016-11" db="EMBL/GenBank/DDBJ databases">
        <authorList>
            <person name="Jaros S."/>
            <person name="Januszkiewicz K."/>
            <person name="Wedrychowicz H."/>
        </authorList>
    </citation>
    <scope>NUCLEOTIDE SEQUENCE [LARGE SCALE GENOMIC DNA]</scope>
    <source>
        <strain evidence="1 2">DSM 15970</strain>
    </source>
</reference>
<gene>
    <name evidence="1" type="ORF">SAMN02745691_01656</name>
</gene>
<evidence type="ECO:0000313" key="1">
    <source>
        <dbReference type="EMBL" id="SHJ27504.1"/>
    </source>
</evidence>
<dbReference type="OrthoDB" id="5363652at2"/>